<organism evidence="1 2">
    <name type="scientific">Candidatus Liberibacter solanacearum</name>
    <dbReference type="NCBI Taxonomy" id="556287"/>
    <lineage>
        <taxon>Bacteria</taxon>
        <taxon>Pseudomonadati</taxon>
        <taxon>Pseudomonadota</taxon>
        <taxon>Alphaproteobacteria</taxon>
        <taxon>Hyphomicrobiales</taxon>
        <taxon>Rhizobiaceae</taxon>
        <taxon>Liberibacter</taxon>
    </lineage>
</organism>
<dbReference type="PATRIC" id="fig|556287.8.peg.295"/>
<comment type="caution">
    <text evidence="1">The sequence shown here is derived from an EMBL/GenBank/DDBJ whole genome shotgun (WGS) entry which is preliminary data.</text>
</comment>
<name>A0A094Z230_9HYPH</name>
<evidence type="ECO:0000313" key="1">
    <source>
        <dbReference type="EMBL" id="KJZ81624.1"/>
    </source>
</evidence>
<accession>A0A094Z230</accession>
<dbReference type="RefSeq" id="WP_034441666.1">
    <property type="nucleotide sequence ID" value="NZ_JMTK01000002.1"/>
</dbReference>
<dbReference type="AlphaFoldDB" id="A0A094Z230"/>
<keyword evidence="2" id="KW-1185">Reference proteome</keyword>
<dbReference type="Proteomes" id="UP000033731">
    <property type="component" value="Unassembled WGS sequence"/>
</dbReference>
<evidence type="ECO:0000313" key="2">
    <source>
        <dbReference type="Proteomes" id="UP000033731"/>
    </source>
</evidence>
<gene>
    <name evidence="1" type="ORF">DJ66_0346</name>
</gene>
<proteinExistence type="predicted"/>
<dbReference type="EMBL" id="JMTK01000002">
    <property type="protein sequence ID" value="KJZ81624.1"/>
    <property type="molecule type" value="Genomic_DNA"/>
</dbReference>
<protein>
    <submittedName>
        <fullName evidence="1">Uncharacterized protein</fullName>
    </submittedName>
</protein>
<reference evidence="1 2" key="1">
    <citation type="journal article" date="2015" name="Phytopathology">
        <title>Genomes of Candidatus Liberibacter solanacearum haplotype A from New Zealand and the USA suggest significant genome plasticity in the species.</title>
        <authorList>
            <person name="Thompson S.M."/>
            <person name="Johnson C.P."/>
            <person name="Lu A.Y."/>
            <person name="Frampton R.A."/>
            <person name="Sullivan K.L."/>
            <person name="Fiers M.W."/>
            <person name="Crowhurst R.N."/>
            <person name="Pitman A.R."/>
            <person name="Scott I."/>
            <person name="Gudmestad N.C."/>
            <person name="Smith G.R."/>
        </authorList>
    </citation>
    <scope>NUCLEOTIDE SEQUENCE [LARGE SCALE GENOMIC DNA]</scope>
    <source>
        <strain evidence="1 2">LsoNZ1</strain>
    </source>
</reference>
<sequence length="147" mass="17228">MEIIWGGAKTPAINQAIADFVAQRIQYGSRGWDRFVSIGFLKNNILMAGVIYHNYCPQSHVIELSGASDCKRWLTRETLREIYGYPWNELKCQAVIHRVPDEDYPQHRMLTCLGAIRYRIPRLRGEHEAENIYVITYENWSKNRINQ</sequence>